<protein>
    <submittedName>
        <fullName evidence="4">FAST kinase domains 3</fullName>
    </submittedName>
</protein>
<dbReference type="InterPro" id="IPR010622">
    <property type="entry name" value="FAST_Leu-rich"/>
</dbReference>
<accession>A0A8C4UEM8</accession>
<dbReference type="PANTHER" id="PTHR21228">
    <property type="entry name" value="FAST LEU-RICH DOMAIN-CONTAINING"/>
    <property type="match status" value="1"/>
</dbReference>
<comment type="subcellular location">
    <subcellularLocation>
        <location evidence="1">Mitochondrion</location>
    </subcellularLocation>
</comment>
<dbReference type="Pfam" id="PF08368">
    <property type="entry name" value="FAST_2"/>
    <property type="match status" value="1"/>
</dbReference>
<dbReference type="InterPro" id="IPR013584">
    <property type="entry name" value="RAP"/>
</dbReference>
<dbReference type="GO" id="GO:0044528">
    <property type="term" value="P:regulation of mitochondrial mRNA stability"/>
    <property type="evidence" value="ECO:0007669"/>
    <property type="project" value="InterPro"/>
</dbReference>
<dbReference type="GO" id="GO:0035770">
    <property type="term" value="C:ribonucleoprotein granule"/>
    <property type="evidence" value="ECO:0007669"/>
    <property type="project" value="TreeGrafter"/>
</dbReference>
<dbReference type="Ensembl" id="ENSFTIT00000011903.1">
    <property type="protein sequence ID" value="ENSFTIP00000011407.1"/>
    <property type="gene ID" value="ENSFTIG00000007632.1"/>
</dbReference>
<organism evidence="4 5">
    <name type="scientific">Falco tinnunculus</name>
    <name type="common">Common kestrel</name>
    <dbReference type="NCBI Taxonomy" id="100819"/>
    <lineage>
        <taxon>Eukaryota</taxon>
        <taxon>Metazoa</taxon>
        <taxon>Chordata</taxon>
        <taxon>Craniata</taxon>
        <taxon>Vertebrata</taxon>
        <taxon>Euteleostomi</taxon>
        <taxon>Archelosauria</taxon>
        <taxon>Archosauria</taxon>
        <taxon>Dinosauria</taxon>
        <taxon>Saurischia</taxon>
        <taxon>Theropoda</taxon>
        <taxon>Coelurosauria</taxon>
        <taxon>Aves</taxon>
        <taxon>Neognathae</taxon>
        <taxon>Neoaves</taxon>
        <taxon>Telluraves</taxon>
        <taxon>Australaves</taxon>
        <taxon>Falconiformes</taxon>
        <taxon>Falconidae</taxon>
        <taxon>Falco</taxon>
    </lineage>
</organism>
<reference evidence="4" key="1">
    <citation type="submission" date="2025-08" db="UniProtKB">
        <authorList>
            <consortium name="Ensembl"/>
        </authorList>
    </citation>
    <scope>IDENTIFICATION</scope>
</reference>
<dbReference type="GO" id="GO:0005759">
    <property type="term" value="C:mitochondrial matrix"/>
    <property type="evidence" value="ECO:0007669"/>
    <property type="project" value="TreeGrafter"/>
</dbReference>
<dbReference type="InterPro" id="IPR050870">
    <property type="entry name" value="FAST_kinase"/>
</dbReference>
<dbReference type="GO" id="GO:0003723">
    <property type="term" value="F:RNA binding"/>
    <property type="evidence" value="ECO:0007669"/>
    <property type="project" value="TreeGrafter"/>
</dbReference>
<feature type="domain" description="RAP" evidence="3">
    <location>
        <begin position="584"/>
        <end position="646"/>
    </location>
</feature>
<proteinExistence type="predicted"/>
<dbReference type="Pfam" id="PF06743">
    <property type="entry name" value="FAST_1"/>
    <property type="match status" value="1"/>
</dbReference>
<dbReference type="InterPro" id="IPR013579">
    <property type="entry name" value="FAST_2"/>
</dbReference>
<dbReference type="SMART" id="SM00952">
    <property type="entry name" value="RAP"/>
    <property type="match status" value="1"/>
</dbReference>
<dbReference type="Proteomes" id="UP000694562">
    <property type="component" value="Unplaced"/>
</dbReference>
<evidence type="ECO:0000313" key="4">
    <source>
        <dbReference type="Ensembl" id="ENSFTIP00000011407.1"/>
    </source>
</evidence>
<dbReference type="OrthoDB" id="9985850at2759"/>
<keyword evidence="2" id="KW-0496">Mitochondrion</keyword>
<dbReference type="PROSITE" id="PS51286">
    <property type="entry name" value="RAP"/>
    <property type="match status" value="1"/>
</dbReference>
<dbReference type="PANTHER" id="PTHR21228:SF9">
    <property type="entry name" value="FAST KINASE DOMAIN-CONTAINING PROTEIN 3, MITOCHONDRIAL"/>
    <property type="match status" value="1"/>
</dbReference>
<evidence type="ECO:0000259" key="3">
    <source>
        <dbReference type="PROSITE" id="PS51286"/>
    </source>
</evidence>
<evidence type="ECO:0000256" key="1">
    <source>
        <dbReference type="ARBA" id="ARBA00004173"/>
    </source>
</evidence>
<dbReference type="GO" id="GO:0000963">
    <property type="term" value="P:mitochondrial RNA processing"/>
    <property type="evidence" value="ECO:0007669"/>
    <property type="project" value="TreeGrafter"/>
</dbReference>
<reference evidence="4" key="2">
    <citation type="submission" date="2025-09" db="UniProtKB">
        <authorList>
            <consortium name="Ensembl"/>
        </authorList>
    </citation>
    <scope>IDENTIFICATION</scope>
</reference>
<sequence>MALISRKSFQFYSSSTPASRSILMTLSKRLSFISGQRKPQSCSSVAMRTLCFKDKSQYMLCRKNHVQLWLQSLNETVCLCGDTGSCTESKNVWMDEQLFFKKLNSLCTSKEIFDFLSSLEVMSDTMASGALQRISEVEVDDNGLKNPEGVLDNKVFRALCFQFELESSKLSNTGLLNALQALIKLRIDPQSTLMARLLSEGEERLGKGQLTVKNLCALGESLLELEGPSCATLQQIMNHIQEKDIEKWSPREIVMVYKMLQVIVREGKQYQDLLNRLNSVTLTTVSQLSPESTSIILNSLVVLHQTRAVPLVTALCKHSVKHIPYFTDDELVNVLEAFLYFGHGEQIFTEALETHVPKSIFTLHPQTVSKVMQYCCRKMILSKPIFDAVAESFIADADRFTTDQIAGYIIPFGTLNYQPPRASSLFRKLETILHTHLNHFQPHTLVNLLHSCVLIQRYPVNFLPKIFSPYFLQQLQAQPPGLDRIVMSQLTQLFLTVTLECPFYEGPKLLPKYQVKAFPVPHSSLDVHLLRRVKTGLLYLLKKKIYFASEVSTSYFYTVDIEIKLDEEGFVLPAAQCEEVHRRIALCVDGQNRFCVNSHNLLGKEAIKQRHLQLLGYEVVQVKSKDRGLLLLWLTKQVKNEYFMLKTIVAITSQSRCTLVLSVLCSLCLAFAFLRVLHKFLFLPRICILPVFSTK</sequence>
<dbReference type="OMA" id="VQIPYHE"/>
<dbReference type="Pfam" id="PF08373">
    <property type="entry name" value="RAP"/>
    <property type="match status" value="1"/>
</dbReference>
<dbReference type="AlphaFoldDB" id="A0A8C4UEM8"/>
<evidence type="ECO:0000313" key="5">
    <source>
        <dbReference type="Proteomes" id="UP000694562"/>
    </source>
</evidence>
<evidence type="ECO:0000256" key="2">
    <source>
        <dbReference type="ARBA" id="ARBA00023128"/>
    </source>
</evidence>
<keyword evidence="5" id="KW-1185">Reference proteome</keyword>
<name>A0A8C4UEM8_FALTI</name>